<name>A0A437KCI3_9BACI</name>
<evidence type="ECO:0000313" key="2">
    <source>
        <dbReference type="Proteomes" id="UP000288024"/>
    </source>
</evidence>
<accession>A0A437KCI3</accession>
<proteinExistence type="predicted"/>
<sequence length="162" mass="18305">MAMEKICNDYEISEKTLALIPAYNLEYGTIAMEGKEEYYVKKTPLELIKHAALIGGAEYDGRRSSMSFLTGIKRKVPIPINPRKNIYAFPTQSPSQMDCHWIFFSHVNLISAAASVTNKETTVLFQNGQKLQLKASPHTLDKQMYRTWMCVKALSGDLPVMP</sequence>
<keyword evidence="2" id="KW-1185">Reference proteome</keyword>
<protein>
    <submittedName>
        <fullName evidence="1">Competence protein</fullName>
    </submittedName>
</protein>
<comment type="caution">
    <text evidence="1">The sequence shown here is derived from an EMBL/GenBank/DDBJ whole genome shotgun (WGS) entry which is preliminary data.</text>
</comment>
<reference evidence="1 2" key="1">
    <citation type="submission" date="2019-01" db="EMBL/GenBank/DDBJ databases">
        <title>Bacillus sp. M5HDSG1-1, whole genome shotgun sequence.</title>
        <authorList>
            <person name="Tuo L."/>
        </authorList>
    </citation>
    <scope>NUCLEOTIDE SEQUENCE [LARGE SCALE GENOMIC DNA]</scope>
    <source>
        <strain evidence="1 2">M5HDSG1-1</strain>
    </source>
</reference>
<dbReference type="Pfam" id="PF06338">
    <property type="entry name" value="ComK"/>
    <property type="match status" value="1"/>
</dbReference>
<organism evidence="1 2">
    <name type="scientific">Niallia taxi</name>
    <dbReference type="NCBI Taxonomy" id="2499688"/>
    <lineage>
        <taxon>Bacteria</taxon>
        <taxon>Bacillati</taxon>
        <taxon>Bacillota</taxon>
        <taxon>Bacilli</taxon>
        <taxon>Bacillales</taxon>
        <taxon>Bacillaceae</taxon>
        <taxon>Niallia</taxon>
    </lineage>
</organism>
<dbReference type="GO" id="GO:0030420">
    <property type="term" value="P:establishment of competence for transformation"/>
    <property type="evidence" value="ECO:0007669"/>
    <property type="project" value="InterPro"/>
</dbReference>
<dbReference type="EMBL" id="RZTZ01000003">
    <property type="protein sequence ID" value="RVT63825.1"/>
    <property type="molecule type" value="Genomic_DNA"/>
</dbReference>
<dbReference type="AlphaFoldDB" id="A0A437KCI3"/>
<gene>
    <name evidence="1" type="ORF">EM808_11245</name>
</gene>
<dbReference type="Proteomes" id="UP000288024">
    <property type="component" value="Unassembled WGS sequence"/>
</dbReference>
<dbReference type="InterPro" id="IPR010461">
    <property type="entry name" value="ComK"/>
</dbReference>
<evidence type="ECO:0000313" key="1">
    <source>
        <dbReference type="EMBL" id="RVT63825.1"/>
    </source>
</evidence>